<dbReference type="GO" id="GO:0005886">
    <property type="term" value="C:plasma membrane"/>
    <property type="evidence" value="ECO:0007669"/>
    <property type="project" value="TreeGrafter"/>
</dbReference>
<keyword evidence="5" id="KW-0175">Coiled coil</keyword>
<dbReference type="Pfam" id="PF05739">
    <property type="entry name" value="SNARE"/>
    <property type="match status" value="1"/>
</dbReference>
<evidence type="ECO:0000256" key="2">
    <source>
        <dbReference type="ARBA" id="ARBA00022448"/>
    </source>
</evidence>
<dbReference type="PROSITE" id="PS00914">
    <property type="entry name" value="SYNTAXIN"/>
    <property type="match status" value="1"/>
</dbReference>
<dbReference type="GO" id="GO:0005484">
    <property type="term" value="F:SNAP receptor activity"/>
    <property type="evidence" value="ECO:0007669"/>
    <property type="project" value="InterPro"/>
</dbReference>
<evidence type="ECO:0000256" key="7">
    <source>
        <dbReference type="SAM" id="Phobius"/>
    </source>
</evidence>
<keyword evidence="7" id="KW-0812">Transmembrane</keyword>
<dbReference type="CDD" id="cd15848">
    <property type="entry name" value="SNARE_syntaxin1-like"/>
    <property type="match status" value="1"/>
</dbReference>
<dbReference type="GO" id="GO:0006886">
    <property type="term" value="P:intracellular protein transport"/>
    <property type="evidence" value="ECO:0007669"/>
    <property type="project" value="InterPro"/>
</dbReference>
<keyword evidence="2" id="KW-0813">Transport</keyword>
<keyword evidence="7" id="KW-1133">Transmembrane helix</keyword>
<dbReference type="InterPro" id="IPR010989">
    <property type="entry name" value="SNARE"/>
</dbReference>
<dbReference type="GO" id="GO:0006906">
    <property type="term" value="P:vesicle fusion"/>
    <property type="evidence" value="ECO:0007669"/>
    <property type="project" value="TreeGrafter"/>
</dbReference>
<dbReference type="EMBL" id="CAMAPF010000934">
    <property type="protein sequence ID" value="CAH9124398.1"/>
    <property type="molecule type" value="Genomic_DNA"/>
</dbReference>
<dbReference type="InterPro" id="IPR006011">
    <property type="entry name" value="Syntaxin_N"/>
</dbReference>
<evidence type="ECO:0000256" key="6">
    <source>
        <dbReference type="RuleBase" id="RU003858"/>
    </source>
</evidence>
<dbReference type="Gene3D" id="1.20.58.70">
    <property type="match status" value="1"/>
</dbReference>
<sequence length="301" mass="34108">MRIRAKMNDLMTKSFMSYVDLKKQAMKDLETGQNPDIEMGQLDPADEKNLSQFFEEVGSIKAAMDDISNLLLDLQDLNEQTKSSHSAKILHGLRDRINSDMVTVLRKAKIIKTKLESLDKSSQSNNKTPIERTRISVTNGLRQKLRDLMNDFQCLRGKIVADHKEGLKRSYYEATGQEASEEMVEKMMAGGGTQQERLVFEGKAAAEMVKENQVRNEAVKEIQKSLAELHQVFLDMAVMVETQGEQMNNIEINVVNAGSYVKDGSKELDRAKRLKKKKTLLCWVGFIALAILLLFILAFLF</sequence>
<comment type="similarity">
    <text evidence="1 6">Belongs to the syntaxin family.</text>
</comment>
<dbReference type="SUPFAM" id="SSF47661">
    <property type="entry name" value="t-snare proteins"/>
    <property type="match status" value="1"/>
</dbReference>
<dbReference type="PANTHER" id="PTHR19957">
    <property type="entry name" value="SYNTAXIN"/>
    <property type="match status" value="1"/>
</dbReference>
<dbReference type="Proteomes" id="UP001152523">
    <property type="component" value="Unassembled WGS sequence"/>
</dbReference>
<dbReference type="PANTHER" id="PTHR19957:SF91">
    <property type="entry name" value="SYNTAXIN-112"/>
    <property type="match status" value="1"/>
</dbReference>
<dbReference type="InterPro" id="IPR000727">
    <property type="entry name" value="T_SNARE_dom"/>
</dbReference>
<dbReference type="GO" id="GO:0006887">
    <property type="term" value="P:exocytosis"/>
    <property type="evidence" value="ECO:0007669"/>
    <property type="project" value="TreeGrafter"/>
</dbReference>
<dbReference type="PROSITE" id="PS50192">
    <property type="entry name" value="T_SNARE"/>
    <property type="match status" value="1"/>
</dbReference>
<proteinExistence type="inferred from homology"/>
<dbReference type="InterPro" id="IPR045242">
    <property type="entry name" value="Syntaxin"/>
</dbReference>
<dbReference type="GO" id="GO:0012505">
    <property type="term" value="C:endomembrane system"/>
    <property type="evidence" value="ECO:0007669"/>
    <property type="project" value="TreeGrafter"/>
</dbReference>
<accession>A0AAV0EPG4</accession>
<dbReference type="InterPro" id="IPR006012">
    <property type="entry name" value="Syntaxin/epimorphin_CS"/>
</dbReference>
<evidence type="ECO:0000256" key="3">
    <source>
        <dbReference type="ARBA" id="ARBA00022927"/>
    </source>
</evidence>
<dbReference type="GO" id="GO:0048278">
    <property type="term" value="P:vesicle docking"/>
    <property type="evidence" value="ECO:0007669"/>
    <property type="project" value="TreeGrafter"/>
</dbReference>
<evidence type="ECO:0000256" key="5">
    <source>
        <dbReference type="ARBA" id="ARBA00023054"/>
    </source>
</evidence>
<dbReference type="AlphaFoldDB" id="A0AAV0EPG4"/>
<feature type="domain" description="T-SNARE coiled-coil homology" evidence="8">
    <location>
        <begin position="209"/>
        <end position="271"/>
    </location>
</feature>
<evidence type="ECO:0000313" key="9">
    <source>
        <dbReference type="EMBL" id="CAH9124398.1"/>
    </source>
</evidence>
<dbReference type="Gene3D" id="1.20.5.110">
    <property type="match status" value="1"/>
</dbReference>
<dbReference type="SMART" id="SM00397">
    <property type="entry name" value="t_SNARE"/>
    <property type="match status" value="1"/>
</dbReference>
<keyword evidence="7" id="KW-0472">Membrane</keyword>
<keyword evidence="4" id="KW-0007">Acetylation</keyword>
<gene>
    <name evidence="9" type="ORF">CEPIT_LOCUS25956</name>
</gene>
<dbReference type="GO" id="GO:0031201">
    <property type="term" value="C:SNARE complex"/>
    <property type="evidence" value="ECO:0007669"/>
    <property type="project" value="TreeGrafter"/>
</dbReference>
<dbReference type="GO" id="GO:0000149">
    <property type="term" value="F:SNARE binding"/>
    <property type="evidence" value="ECO:0007669"/>
    <property type="project" value="TreeGrafter"/>
</dbReference>
<evidence type="ECO:0000256" key="1">
    <source>
        <dbReference type="ARBA" id="ARBA00009063"/>
    </source>
</evidence>
<evidence type="ECO:0000313" key="10">
    <source>
        <dbReference type="Proteomes" id="UP001152523"/>
    </source>
</evidence>
<evidence type="ECO:0000259" key="8">
    <source>
        <dbReference type="PROSITE" id="PS50192"/>
    </source>
</evidence>
<keyword evidence="3" id="KW-0653">Protein transport</keyword>
<evidence type="ECO:0000256" key="4">
    <source>
        <dbReference type="ARBA" id="ARBA00022990"/>
    </source>
</evidence>
<dbReference type="Pfam" id="PF00804">
    <property type="entry name" value="Syntaxin"/>
    <property type="match status" value="1"/>
</dbReference>
<keyword evidence="10" id="KW-1185">Reference proteome</keyword>
<name>A0AAV0EPG4_9ASTE</name>
<comment type="caution">
    <text evidence="9">The sequence shown here is derived from an EMBL/GenBank/DDBJ whole genome shotgun (WGS) entry which is preliminary data.</text>
</comment>
<dbReference type="FunFam" id="1.20.5.110:FF:000008">
    <property type="entry name" value="Syntaxin 132"/>
    <property type="match status" value="1"/>
</dbReference>
<reference evidence="9" key="1">
    <citation type="submission" date="2022-07" db="EMBL/GenBank/DDBJ databases">
        <authorList>
            <person name="Macas J."/>
            <person name="Novak P."/>
            <person name="Neumann P."/>
        </authorList>
    </citation>
    <scope>NUCLEOTIDE SEQUENCE</scope>
</reference>
<dbReference type="SMART" id="SM00503">
    <property type="entry name" value="SynN"/>
    <property type="match status" value="1"/>
</dbReference>
<organism evidence="9 10">
    <name type="scientific">Cuscuta epithymum</name>
    <dbReference type="NCBI Taxonomy" id="186058"/>
    <lineage>
        <taxon>Eukaryota</taxon>
        <taxon>Viridiplantae</taxon>
        <taxon>Streptophyta</taxon>
        <taxon>Embryophyta</taxon>
        <taxon>Tracheophyta</taxon>
        <taxon>Spermatophyta</taxon>
        <taxon>Magnoliopsida</taxon>
        <taxon>eudicotyledons</taxon>
        <taxon>Gunneridae</taxon>
        <taxon>Pentapetalae</taxon>
        <taxon>asterids</taxon>
        <taxon>lamiids</taxon>
        <taxon>Solanales</taxon>
        <taxon>Convolvulaceae</taxon>
        <taxon>Cuscuteae</taxon>
        <taxon>Cuscuta</taxon>
        <taxon>Cuscuta subgen. Cuscuta</taxon>
    </lineage>
</organism>
<feature type="transmembrane region" description="Helical" evidence="7">
    <location>
        <begin position="280"/>
        <end position="300"/>
    </location>
</feature>
<protein>
    <recommendedName>
        <fullName evidence="8">t-SNARE coiled-coil homology domain-containing protein</fullName>
    </recommendedName>
</protein>